<protein>
    <recommendedName>
        <fullName evidence="3">HNH endonuclease</fullName>
    </recommendedName>
</protein>
<proteinExistence type="predicted"/>
<accession>A0A6G6GNM5</accession>
<evidence type="ECO:0000313" key="1">
    <source>
        <dbReference type="EMBL" id="QIE59301.1"/>
    </source>
</evidence>
<dbReference type="Proteomes" id="UP000505306">
    <property type="component" value="Chromosome"/>
</dbReference>
<evidence type="ECO:0000313" key="2">
    <source>
        <dbReference type="Proteomes" id="UP000505306"/>
    </source>
</evidence>
<organism evidence="1 2">
    <name type="scientific">Rasiella rasia</name>
    <dbReference type="NCBI Taxonomy" id="2744027"/>
    <lineage>
        <taxon>Bacteria</taxon>
        <taxon>Pseudomonadati</taxon>
        <taxon>Bacteroidota</taxon>
        <taxon>Flavobacteriia</taxon>
        <taxon>Flavobacteriales</taxon>
        <taxon>Flavobacteriaceae</taxon>
        <taxon>Rasiella</taxon>
    </lineage>
</organism>
<name>A0A6G6GNM5_9FLAO</name>
<gene>
    <name evidence="1" type="ORF">G5B37_06905</name>
</gene>
<dbReference type="RefSeq" id="WP_164679324.1">
    <property type="nucleotide sequence ID" value="NZ_CP049057.1"/>
</dbReference>
<dbReference type="KEGG" id="mgel:G5B37_06905"/>
<evidence type="ECO:0008006" key="3">
    <source>
        <dbReference type="Google" id="ProtNLM"/>
    </source>
</evidence>
<dbReference type="AlphaFoldDB" id="A0A6G6GNM5"/>
<keyword evidence="2" id="KW-1185">Reference proteome</keyword>
<sequence>MEKKGTCRICGKFGKLTFEHVPPQSAFNTYPVFFQKSVHLHDKNSPLYGKRIRSNQGAGDYYLCKSCNNLTGSYYGESYKKFAYMGMMALTNRVWASKVITFEYAIQPLNILKQVLSMFMSIDTSDQLLNLEGLSKFLLDKDSQALPENIRVFVYHTATKQVRNGWGMARTEKGFHILGEITYPPFGLVYALNSEPTRNDFFEITDFKNYVFNQTVQASLTIPFLTPKTYIPGLYT</sequence>
<dbReference type="EMBL" id="CP049057">
    <property type="protein sequence ID" value="QIE59301.1"/>
    <property type="molecule type" value="Genomic_DNA"/>
</dbReference>
<reference evidence="1 2" key="1">
    <citation type="submission" date="2020-02" db="EMBL/GenBank/DDBJ databases">
        <title>Complete genome sequence of Flavobacteriaceae bacterium.</title>
        <authorList>
            <person name="Kim S.-J."/>
            <person name="Kim Y.-S."/>
            <person name="Kim K.-H."/>
        </authorList>
    </citation>
    <scope>NUCLEOTIDE SEQUENCE [LARGE SCALE GENOMIC DNA]</scope>
    <source>
        <strain evidence="1 2">RR4-40</strain>
    </source>
</reference>